<feature type="transmembrane region" description="Helical" evidence="5">
    <location>
        <begin position="47"/>
        <end position="66"/>
    </location>
</feature>
<name>A0A6A5ZDI4_9PLEO</name>
<accession>A0A6A5ZDI4</accession>
<evidence type="ECO:0000256" key="5">
    <source>
        <dbReference type="SAM" id="Phobius"/>
    </source>
</evidence>
<feature type="transmembrane region" description="Helical" evidence="5">
    <location>
        <begin position="12"/>
        <end position="35"/>
    </location>
</feature>
<keyword evidence="4 5" id="KW-0472">Membrane</keyword>
<dbReference type="InterPro" id="IPR007568">
    <property type="entry name" value="RTA1"/>
</dbReference>
<reference evidence="6" key="1">
    <citation type="journal article" date="2020" name="Stud. Mycol.">
        <title>101 Dothideomycetes genomes: a test case for predicting lifestyles and emergence of pathogens.</title>
        <authorList>
            <person name="Haridas S."/>
            <person name="Albert R."/>
            <person name="Binder M."/>
            <person name="Bloem J."/>
            <person name="Labutti K."/>
            <person name="Salamov A."/>
            <person name="Andreopoulos B."/>
            <person name="Baker S."/>
            <person name="Barry K."/>
            <person name="Bills G."/>
            <person name="Bluhm B."/>
            <person name="Cannon C."/>
            <person name="Castanera R."/>
            <person name="Culley D."/>
            <person name="Daum C."/>
            <person name="Ezra D."/>
            <person name="Gonzalez J."/>
            <person name="Henrissat B."/>
            <person name="Kuo A."/>
            <person name="Liang C."/>
            <person name="Lipzen A."/>
            <person name="Lutzoni F."/>
            <person name="Magnuson J."/>
            <person name="Mondo S."/>
            <person name="Nolan M."/>
            <person name="Ohm R."/>
            <person name="Pangilinan J."/>
            <person name="Park H.-J."/>
            <person name="Ramirez L."/>
            <person name="Alfaro M."/>
            <person name="Sun H."/>
            <person name="Tritt A."/>
            <person name="Yoshinaga Y."/>
            <person name="Zwiers L.-H."/>
            <person name="Turgeon B."/>
            <person name="Goodwin S."/>
            <person name="Spatafora J."/>
            <person name="Crous P."/>
            <person name="Grigoriev I."/>
        </authorList>
    </citation>
    <scope>NUCLEOTIDE SEQUENCE</scope>
    <source>
        <strain evidence="6">CBS 627.86</strain>
    </source>
</reference>
<evidence type="ECO:0000256" key="3">
    <source>
        <dbReference type="ARBA" id="ARBA00022989"/>
    </source>
</evidence>
<dbReference type="PANTHER" id="PTHR31465">
    <property type="entry name" value="PROTEIN RTA1-RELATED"/>
    <property type="match status" value="1"/>
</dbReference>
<dbReference type="AlphaFoldDB" id="A0A6A5ZDI4"/>
<gene>
    <name evidence="6" type="ORF">BDV96DRAFT_490552</name>
</gene>
<feature type="transmembrane region" description="Helical" evidence="5">
    <location>
        <begin position="122"/>
        <end position="140"/>
    </location>
</feature>
<proteinExistence type="predicted"/>
<evidence type="ECO:0000256" key="4">
    <source>
        <dbReference type="ARBA" id="ARBA00023136"/>
    </source>
</evidence>
<organism evidence="6 7">
    <name type="scientific">Lophiotrema nucula</name>
    <dbReference type="NCBI Taxonomy" id="690887"/>
    <lineage>
        <taxon>Eukaryota</taxon>
        <taxon>Fungi</taxon>
        <taxon>Dikarya</taxon>
        <taxon>Ascomycota</taxon>
        <taxon>Pezizomycotina</taxon>
        <taxon>Dothideomycetes</taxon>
        <taxon>Pleosporomycetidae</taxon>
        <taxon>Pleosporales</taxon>
        <taxon>Lophiotremataceae</taxon>
        <taxon>Lophiotrema</taxon>
    </lineage>
</organism>
<evidence type="ECO:0000256" key="2">
    <source>
        <dbReference type="ARBA" id="ARBA00022692"/>
    </source>
</evidence>
<protein>
    <submittedName>
        <fullName evidence="6">RTA1 like protein-domain-containing protein</fullName>
    </submittedName>
</protein>
<keyword evidence="3 5" id="KW-1133">Transmembrane helix</keyword>
<evidence type="ECO:0000313" key="6">
    <source>
        <dbReference type="EMBL" id="KAF2117285.1"/>
    </source>
</evidence>
<dbReference type="OrthoDB" id="3358017at2759"/>
<sequence>MSSDDSIETYKYYHYHPSVAGACVFAIIFGVSTVWHGVLIARHKTRYFIPLLVGGIFEIVGYAARGVSSQQPATKYTIAPYVIQTLLVLVAPALFAASIYMVLGRIIVSVNAESYSMIRTKWLTKVFVTSDTVTFFVQLAAGAGLMSSQKASTSKLGSHIVLAGLVLQILIFAFFVGVSVVFHRQMRACPTTGSKDPSLPWKRFLTILYVTSAFIMVRSIVRVAEFVEGFHGTIIEHEVYLYVFDAVPMAAVMFVFNFCYPANISKRARKAAMDGEGFDSNVDLPEVTR</sequence>
<keyword evidence="2 5" id="KW-0812">Transmembrane</keyword>
<evidence type="ECO:0000313" key="7">
    <source>
        <dbReference type="Proteomes" id="UP000799770"/>
    </source>
</evidence>
<feature type="transmembrane region" description="Helical" evidence="5">
    <location>
        <begin position="241"/>
        <end position="260"/>
    </location>
</feature>
<dbReference type="PANTHER" id="PTHR31465:SF1">
    <property type="entry name" value="PROTEIN RTA1-RELATED"/>
    <property type="match status" value="1"/>
</dbReference>
<evidence type="ECO:0000256" key="1">
    <source>
        <dbReference type="ARBA" id="ARBA00004141"/>
    </source>
</evidence>
<feature type="transmembrane region" description="Helical" evidence="5">
    <location>
        <begin position="203"/>
        <end position="221"/>
    </location>
</feature>
<feature type="transmembrane region" description="Helical" evidence="5">
    <location>
        <begin position="78"/>
        <end position="102"/>
    </location>
</feature>
<comment type="subcellular location">
    <subcellularLocation>
        <location evidence="1">Membrane</location>
        <topology evidence="1">Multi-pass membrane protein</topology>
    </subcellularLocation>
</comment>
<dbReference type="EMBL" id="ML977319">
    <property type="protein sequence ID" value="KAF2117285.1"/>
    <property type="molecule type" value="Genomic_DNA"/>
</dbReference>
<dbReference type="Proteomes" id="UP000799770">
    <property type="component" value="Unassembled WGS sequence"/>
</dbReference>
<dbReference type="GO" id="GO:0016020">
    <property type="term" value="C:membrane"/>
    <property type="evidence" value="ECO:0007669"/>
    <property type="project" value="UniProtKB-SubCell"/>
</dbReference>
<keyword evidence="7" id="KW-1185">Reference proteome</keyword>
<feature type="transmembrane region" description="Helical" evidence="5">
    <location>
        <begin position="160"/>
        <end position="182"/>
    </location>
</feature>
<dbReference type="Pfam" id="PF04479">
    <property type="entry name" value="RTA1"/>
    <property type="match status" value="1"/>
</dbReference>